<dbReference type="GO" id="GO:0003700">
    <property type="term" value="F:DNA-binding transcription factor activity"/>
    <property type="evidence" value="ECO:0007669"/>
    <property type="project" value="TreeGrafter"/>
</dbReference>
<evidence type="ECO:0000259" key="6">
    <source>
        <dbReference type="PROSITE" id="PS50977"/>
    </source>
</evidence>
<protein>
    <submittedName>
        <fullName evidence="7">TetR/AcrR family transcriptional regulator</fullName>
    </submittedName>
</protein>
<dbReference type="PROSITE" id="PS50977">
    <property type="entry name" value="HTH_TETR_2"/>
    <property type="match status" value="1"/>
</dbReference>
<reference evidence="7 8" key="1">
    <citation type="submission" date="2020-02" db="EMBL/GenBank/DDBJ databases">
        <title>Geodermatophilus sabuli CPCC 205279 I12A-02694.</title>
        <authorList>
            <person name="Jiang Z."/>
        </authorList>
    </citation>
    <scope>NUCLEOTIDE SEQUENCE [LARGE SCALE GENOMIC DNA]</scope>
    <source>
        <strain evidence="7 8">I12A-02694</strain>
    </source>
</reference>
<evidence type="ECO:0000256" key="3">
    <source>
        <dbReference type="ARBA" id="ARBA00023125"/>
    </source>
</evidence>
<keyword evidence="3 5" id="KW-0238">DNA-binding</keyword>
<feature type="DNA-binding region" description="H-T-H motif" evidence="5">
    <location>
        <begin position="21"/>
        <end position="40"/>
    </location>
</feature>
<dbReference type="Pfam" id="PF13977">
    <property type="entry name" value="TetR_C_6"/>
    <property type="match status" value="1"/>
</dbReference>
<dbReference type="Proteomes" id="UP000470246">
    <property type="component" value="Unassembled WGS sequence"/>
</dbReference>
<dbReference type="SUPFAM" id="SSF48498">
    <property type="entry name" value="Tetracyclin repressor-like, C-terminal domain"/>
    <property type="match status" value="1"/>
</dbReference>
<evidence type="ECO:0000256" key="4">
    <source>
        <dbReference type="ARBA" id="ARBA00023163"/>
    </source>
</evidence>
<keyword evidence="4" id="KW-0804">Transcription</keyword>
<dbReference type="PRINTS" id="PR00455">
    <property type="entry name" value="HTHTETR"/>
</dbReference>
<comment type="caution">
    <text evidence="7">The sequence shown here is derived from an EMBL/GenBank/DDBJ whole genome shotgun (WGS) entry which is preliminary data.</text>
</comment>
<keyword evidence="8" id="KW-1185">Reference proteome</keyword>
<dbReference type="Gene3D" id="1.10.10.60">
    <property type="entry name" value="Homeodomain-like"/>
    <property type="match status" value="1"/>
</dbReference>
<proteinExistence type="predicted"/>
<evidence type="ECO:0000313" key="8">
    <source>
        <dbReference type="Proteomes" id="UP000470246"/>
    </source>
</evidence>
<dbReference type="InterPro" id="IPR009057">
    <property type="entry name" value="Homeodomain-like_sf"/>
</dbReference>
<sequence>MELLLDAALETFAEVGFAAASVEDICRRGGFTRGAFYSSFRTKDELFATLYARETGRELARVEQQLAGIETERDPVAAAVERCLATFRADRAWVLVHTEYALHAARRPEAAAALREHTAALHDRLTDLIESATARVGLRLTVPAGQLARILLALHDGVVVAQATDTAGSDAGSSPAGAPSPGLEHTALLLLLRAAVSD</sequence>
<dbReference type="GO" id="GO:0000976">
    <property type="term" value="F:transcription cis-regulatory region binding"/>
    <property type="evidence" value="ECO:0007669"/>
    <property type="project" value="TreeGrafter"/>
</dbReference>
<keyword evidence="2" id="KW-0805">Transcription regulation</keyword>
<name>A0A7K3W9Q5_9ACTN</name>
<keyword evidence="1" id="KW-0678">Repressor</keyword>
<feature type="domain" description="HTH tetR-type" evidence="6">
    <location>
        <begin position="1"/>
        <end position="58"/>
    </location>
</feature>
<evidence type="ECO:0000256" key="2">
    <source>
        <dbReference type="ARBA" id="ARBA00023015"/>
    </source>
</evidence>
<dbReference type="InterPro" id="IPR039538">
    <property type="entry name" value="BetI_C"/>
</dbReference>
<dbReference type="PANTHER" id="PTHR30055">
    <property type="entry name" value="HTH-TYPE TRANSCRIPTIONAL REGULATOR RUTR"/>
    <property type="match status" value="1"/>
</dbReference>
<dbReference type="PANTHER" id="PTHR30055:SF241">
    <property type="entry name" value="TRANSCRIPTIONAL REGULATORY PROTEIN"/>
    <property type="match status" value="1"/>
</dbReference>
<organism evidence="7 8">
    <name type="scientific">Geodermatophilus sabuli</name>
    <dbReference type="NCBI Taxonomy" id="1564158"/>
    <lineage>
        <taxon>Bacteria</taxon>
        <taxon>Bacillati</taxon>
        <taxon>Actinomycetota</taxon>
        <taxon>Actinomycetes</taxon>
        <taxon>Geodermatophilales</taxon>
        <taxon>Geodermatophilaceae</taxon>
        <taxon>Geodermatophilus</taxon>
    </lineage>
</organism>
<evidence type="ECO:0000256" key="5">
    <source>
        <dbReference type="PROSITE-ProRule" id="PRU00335"/>
    </source>
</evidence>
<dbReference type="SUPFAM" id="SSF46689">
    <property type="entry name" value="Homeodomain-like"/>
    <property type="match status" value="1"/>
</dbReference>
<accession>A0A7K3W9Q5</accession>
<dbReference type="Gene3D" id="1.10.357.10">
    <property type="entry name" value="Tetracycline Repressor, domain 2"/>
    <property type="match status" value="1"/>
</dbReference>
<gene>
    <name evidence="7" type="ORF">GCU56_22480</name>
</gene>
<dbReference type="AlphaFoldDB" id="A0A7K3W9Q5"/>
<dbReference type="EMBL" id="JAAGWF010000032">
    <property type="protein sequence ID" value="NEK60627.1"/>
    <property type="molecule type" value="Genomic_DNA"/>
</dbReference>
<evidence type="ECO:0000313" key="7">
    <source>
        <dbReference type="EMBL" id="NEK60627.1"/>
    </source>
</evidence>
<dbReference type="InterPro" id="IPR036271">
    <property type="entry name" value="Tet_transcr_reg_TetR-rel_C_sf"/>
</dbReference>
<evidence type="ECO:0000256" key="1">
    <source>
        <dbReference type="ARBA" id="ARBA00022491"/>
    </source>
</evidence>
<dbReference type="InterPro" id="IPR001647">
    <property type="entry name" value="HTH_TetR"/>
</dbReference>
<dbReference type="Pfam" id="PF00440">
    <property type="entry name" value="TetR_N"/>
    <property type="match status" value="1"/>
</dbReference>
<dbReference type="InterPro" id="IPR050109">
    <property type="entry name" value="HTH-type_TetR-like_transc_reg"/>
</dbReference>